<sequence length="231" mass="25287">MNKKFLILCLGAGMFFTSCQTDTISEDVISEEHSILKEKTSTQVDSKFHTGPDWIVGPGAELHEPDWITEPGANFHTGPDWIVDLAFFACGDEYDGKANLTVNKNNEAAYSSAESGEAVKLKNLNVGGKLDFCGLLSVENDVNLHRNAEFRLAGEMMIGTPEEPADLIINNGAHFDIAGKVYVTGNLIINHKGTLEIFGGEGEVMIVGGEIQLADVIHFVDHRDHDHDHEH</sequence>
<proteinExistence type="predicted"/>
<keyword evidence="2" id="KW-1185">Reference proteome</keyword>
<dbReference type="Proteomes" id="UP001155280">
    <property type="component" value="Unassembled WGS sequence"/>
</dbReference>
<dbReference type="AlphaFoldDB" id="A0A9X2IAM2"/>
<evidence type="ECO:0000313" key="1">
    <source>
        <dbReference type="EMBL" id="MCP9199158.1"/>
    </source>
</evidence>
<name>A0A9X2IAM2_9FLAO</name>
<comment type="caution">
    <text evidence="1">The sequence shown here is derived from an EMBL/GenBank/DDBJ whole genome shotgun (WGS) entry which is preliminary data.</text>
</comment>
<reference evidence="1" key="1">
    <citation type="submission" date="2022-07" db="EMBL/GenBank/DDBJ databases">
        <title>Gramela sediminis sp. nov., isolated from deep-sea sediment of the Indian Ocean.</title>
        <authorList>
            <person name="Shi H."/>
        </authorList>
    </citation>
    <scope>NUCLEOTIDE SEQUENCE</scope>
    <source>
        <strain evidence="1">GC03-9</strain>
    </source>
</reference>
<dbReference type="RefSeq" id="WP_241549468.1">
    <property type="nucleotide sequence ID" value="NZ_JANCNS010000001.1"/>
</dbReference>
<evidence type="ECO:0000313" key="2">
    <source>
        <dbReference type="Proteomes" id="UP001155280"/>
    </source>
</evidence>
<accession>A0A9X2IAM2</accession>
<dbReference type="EMBL" id="JANCNS010000001">
    <property type="protein sequence ID" value="MCP9199158.1"/>
    <property type="molecule type" value="Genomic_DNA"/>
</dbReference>
<protein>
    <submittedName>
        <fullName evidence="1">Uncharacterized protein</fullName>
    </submittedName>
</protein>
<dbReference type="PROSITE" id="PS51257">
    <property type="entry name" value="PROKAR_LIPOPROTEIN"/>
    <property type="match status" value="1"/>
</dbReference>
<gene>
    <name evidence="1" type="ORF">MKO06_04510</name>
</gene>
<organism evidence="1 2">
    <name type="scientific">Christiangramia oceanisediminis</name>
    <dbReference type="NCBI Taxonomy" id="2920386"/>
    <lineage>
        <taxon>Bacteria</taxon>
        <taxon>Pseudomonadati</taxon>
        <taxon>Bacteroidota</taxon>
        <taxon>Flavobacteriia</taxon>
        <taxon>Flavobacteriales</taxon>
        <taxon>Flavobacteriaceae</taxon>
        <taxon>Christiangramia</taxon>
    </lineage>
</organism>